<keyword evidence="3" id="KW-1185">Reference proteome</keyword>
<accession>A0A7W8DP86</accession>
<dbReference type="EMBL" id="JACHIF010000001">
    <property type="protein sequence ID" value="MBB5036681.1"/>
    <property type="molecule type" value="Genomic_DNA"/>
</dbReference>
<feature type="chain" id="PRO_5030663878" description="DUF1444 family protein" evidence="1">
    <location>
        <begin position="19"/>
        <end position="202"/>
    </location>
</feature>
<evidence type="ECO:0008006" key="4">
    <source>
        <dbReference type="Google" id="ProtNLM"/>
    </source>
</evidence>
<feature type="signal peptide" evidence="1">
    <location>
        <begin position="1"/>
        <end position="18"/>
    </location>
</feature>
<dbReference type="RefSeq" id="WP_184205769.1">
    <property type="nucleotide sequence ID" value="NZ_JACHIF010000001.1"/>
</dbReference>
<evidence type="ECO:0000313" key="2">
    <source>
        <dbReference type="EMBL" id="MBB5036681.1"/>
    </source>
</evidence>
<name>A0A7W8DP86_9BACT</name>
<reference evidence="2 3" key="1">
    <citation type="submission" date="2020-08" db="EMBL/GenBank/DDBJ databases">
        <title>Genomic Encyclopedia of Type Strains, Phase IV (KMG-IV): sequencing the most valuable type-strain genomes for metagenomic binning, comparative biology and taxonomic classification.</title>
        <authorList>
            <person name="Goeker M."/>
        </authorList>
    </citation>
    <scope>NUCLEOTIDE SEQUENCE [LARGE SCALE GENOMIC DNA]</scope>
    <source>
        <strain evidence="2 3">DSM 12251</strain>
    </source>
</reference>
<proteinExistence type="predicted"/>
<gene>
    <name evidence="2" type="ORF">HNQ64_000915</name>
</gene>
<dbReference type="Proteomes" id="UP000534294">
    <property type="component" value="Unassembled WGS sequence"/>
</dbReference>
<dbReference type="AlphaFoldDB" id="A0A7W8DP86"/>
<evidence type="ECO:0000256" key="1">
    <source>
        <dbReference type="SAM" id="SignalP"/>
    </source>
</evidence>
<evidence type="ECO:0000313" key="3">
    <source>
        <dbReference type="Proteomes" id="UP000534294"/>
    </source>
</evidence>
<protein>
    <recommendedName>
        <fullName evidence="4">DUF1444 family protein</fullName>
    </recommendedName>
</protein>
<comment type="caution">
    <text evidence="2">The sequence shown here is derived from an EMBL/GenBank/DDBJ whole genome shotgun (WGS) entry which is preliminary data.</text>
</comment>
<organism evidence="2 3">
    <name type="scientific">Prosthecobacter dejongeii</name>
    <dbReference type="NCBI Taxonomy" id="48465"/>
    <lineage>
        <taxon>Bacteria</taxon>
        <taxon>Pseudomonadati</taxon>
        <taxon>Verrucomicrobiota</taxon>
        <taxon>Verrucomicrobiia</taxon>
        <taxon>Verrucomicrobiales</taxon>
        <taxon>Verrucomicrobiaceae</taxon>
        <taxon>Prosthecobacter</taxon>
    </lineage>
</organism>
<sequence length="202" mass="22416">MKLRFLAAFCLLASLLMAQTPERRLEELLLLPEPIVMRSPLSIVPQDAELTVLTPAKELADVPGILAYSAQDFKKLGISVETFAERAKKVADKRLASLKPDLIKDPEGKVLYAVYRSEQPLIASLLIAPSLPAVFEKLFGPEIWVALPDRHSLFVFPAKPEALEEFAPDLAERFRTDPRAASPEIFAIRKDTPPKVVGSFVQ</sequence>
<keyword evidence="1" id="KW-0732">Signal</keyword>